<keyword evidence="2" id="KW-1185">Reference proteome</keyword>
<sequence>MRRVWLPLLLGLALAQAGFEQLAALLSFGPYEPVRQQANAACAQAGDNLPACLQQMAASLCMGQRDPMVYVWCSAAASAPYPLRSGERSLPLRPYRVEIVGGYVRERDPQTNRVLRERPIPPSTLYTATPQGNGFLVEETIGGTPFRYFADPYWVIYTPQGTPLTDGLNPSPLFLGKPYLVFMVPPPQQGFPPSASLYKVGRLADDFDGDGVAELGYLTVGGSAGQRFTSGSVHAIAYDPNTLVLKYQYLLFANQSDENPYLNFVQERLIRYQVR</sequence>
<dbReference type="OrthoDB" id="31723at2"/>
<evidence type="ECO:0000313" key="1">
    <source>
        <dbReference type="EMBL" id="KGQ22536.1"/>
    </source>
</evidence>
<dbReference type="AlphaFoldDB" id="A0A0A2WQT5"/>
<reference evidence="1 2" key="1">
    <citation type="journal article" date="2015" name="Genome Announc.">
        <title>Draft Genome Sequence of the Thermophile Thermus filiformis ATCC 43280, Producer of Carotenoid-(Di)glucoside-Branched Fatty Acid (Di)esters and Source of Hyperthermostable Enzymes of Biotechnological Interest.</title>
        <authorList>
            <person name="Mandelli F."/>
            <person name="Oliveira Ramires B."/>
            <person name="Couger M.B."/>
            <person name="Paixao D.A."/>
            <person name="Camilo C.M."/>
            <person name="Polikarpov I."/>
            <person name="Prade R."/>
            <person name="Riano-Pachon D.M."/>
            <person name="Squina F.M."/>
        </authorList>
    </citation>
    <scope>NUCLEOTIDE SEQUENCE [LARGE SCALE GENOMIC DNA]</scope>
    <source>
        <strain evidence="1 2">ATCC 43280</strain>
    </source>
</reference>
<dbReference type="EMBL" id="JPSL02000036">
    <property type="protein sequence ID" value="KGQ22536.1"/>
    <property type="molecule type" value="Genomic_DNA"/>
</dbReference>
<name>A0A0A2WQT5_THEFI</name>
<dbReference type="Proteomes" id="UP000030364">
    <property type="component" value="Unassembled WGS sequence"/>
</dbReference>
<evidence type="ECO:0000313" key="2">
    <source>
        <dbReference type="Proteomes" id="UP000030364"/>
    </source>
</evidence>
<protein>
    <submittedName>
        <fullName evidence="1">Uncharacterized protein</fullName>
    </submittedName>
</protein>
<organism evidence="1 2">
    <name type="scientific">Thermus filiformis</name>
    <dbReference type="NCBI Taxonomy" id="276"/>
    <lineage>
        <taxon>Bacteria</taxon>
        <taxon>Thermotogati</taxon>
        <taxon>Deinococcota</taxon>
        <taxon>Deinococci</taxon>
        <taxon>Thermales</taxon>
        <taxon>Thermaceae</taxon>
        <taxon>Thermus</taxon>
    </lineage>
</organism>
<gene>
    <name evidence="1" type="ORF">THFILI_02145</name>
</gene>
<dbReference type="RefSeq" id="WP_038062256.1">
    <property type="nucleotide sequence ID" value="NZ_JPSL02000036.1"/>
</dbReference>
<comment type="caution">
    <text evidence="1">The sequence shown here is derived from an EMBL/GenBank/DDBJ whole genome shotgun (WGS) entry which is preliminary data.</text>
</comment>
<accession>A0A0A2WQT5</accession>
<dbReference type="PATRIC" id="fig|276.5.peg.644"/>
<proteinExistence type="predicted"/>